<protein>
    <submittedName>
        <fullName evidence="4">Zinc finger protein 7</fullName>
    </submittedName>
</protein>
<dbReference type="PANTHER" id="PTHR47593:SF9">
    <property type="entry name" value="C2H2-TYPE DOMAIN-CONTAINING PROTEIN"/>
    <property type="match status" value="1"/>
</dbReference>
<evidence type="ECO:0000313" key="5">
    <source>
        <dbReference type="Proteomes" id="UP000289340"/>
    </source>
</evidence>
<dbReference type="EMBL" id="QZWG01000005">
    <property type="protein sequence ID" value="RZC11253.1"/>
    <property type="molecule type" value="Genomic_DNA"/>
</dbReference>
<dbReference type="GO" id="GO:0008270">
    <property type="term" value="F:zinc ion binding"/>
    <property type="evidence" value="ECO:0007669"/>
    <property type="project" value="UniProtKB-KW"/>
</dbReference>
<name>A0A445KK08_GLYSO</name>
<evidence type="ECO:0000259" key="3">
    <source>
        <dbReference type="PROSITE" id="PS50157"/>
    </source>
</evidence>
<keyword evidence="1" id="KW-0863">Zinc-finger</keyword>
<evidence type="ECO:0000313" key="4">
    <source>
        <dbReference type="EMBL" id="RZC11253.1"/>
    </source>
</evidence>
<keyword evidence="5" id="KW-1185">Reference proteome</keyword>
<feature type="compositionally biased region" description="Basic and acidic residues" evidence="2">
    <location>
        <begin position="1"/>
        <end position="15"/>
    </location>
</feature>
<dbReference type="InterPro" id="IPR013087">
    <property type="entry name" value="Znf_C2H2_type"/>
</dbReference>
<dbReference type="InterPro" id="IPR036236">
    <property type="entry name" value="Znf_C2H2_sf"/>
</dbReference>
<reference evidence="4 5" key="1">
    <citation type="submission" date="2018-09" db="EMBL/GenBank/DDBJ databases">
        <title>A high-quality reference genome of wild soybean provides a powerful tool to mine soybean genomes.</title>
        <authorList>
            <person name="Xie M."/>
            <person name="Chung C.Y.L."/>
            <person name="Li M.-W."/>
            <person name="Wong F.-L."/>
            <person name="Chan T.-F."/>
            <person name="Lam H.-M."/>
        </authorList>
    </citation>
    <scope>NUCLEOTIDE SEQUENCE [LARGE SCALE GENOMIC DNA]</scope>
    <source>
        <strain evidence="5">cv. W05</strain>
        <tissue evidence="4">Hypocotyl of etiolated seedlings</tissue>
    </source>
</reference>
<keyword evidence="1" id="KW-0862">Zinc</keyword>
<evidence type="ECO:0000256" key="2">
    <source>
        <dbReference type="SAM" id="MobiDB-lite"/>
    </source>
</evidence>
<dbReference type="InterPro" id="IPR053266">
    <property type="entry name" value="Zinc_finger_protein_7"/>
</dbReference>
<dbReference type="Proteomes" id="UP000289340">
    <property type="component" value="Chromosome 5"/>
</dbReference>
<dbReference type="AlphaFoldDB" id="A0A445KK08"/>
<comment type="caution">
    <text evidence="4">The sequence shown here is derived from an EMBL/GenBank/DDBJ whole genome shotgun (WGS) entry which is preliminary data.</text>
</comment>
<dbReference type="PANTHER" id="PTHR47593">
    <property type="entry name" value="ZINC FINGER PROTEIN 4-LIKE"/>
    <property type="match status" value="1"/>
</dbReference>
<feature type="domain" description="C2H2-type" evidence="3">
    <location>
        <begin position="71"/>
        <end position="98"/>
    </location>
</feature>
<gene>
    <name evidence="4" type="ORF">D0Y65_011449</name>
</gene>
<accession>A0A445KK08</accession>
<dbReference type="Gene3D" id="3.30.160.60">
    <property type="entry name" value="Classic Zinc Finger"/>
    <property type="match status" value="1"/>
</dbReference>
<feature type="region of interest" description="Disordered" evidence="2">
    <location>
        <begin position="1"/>
        <end position="27"/>
    </location>
</feature>
<sequence>MSTREDKVYVNDNHVDGGSQENAAKSEIVTPEGDNLGEWLSLGIKGDNIPLEAAEQNPADSQSRPLHNKVFSCIYCTRKFYSSQAFGGHQNAHKREKQAAKRSYRSHMMLTTTSMGLAYSSLASRSLGIQPHSLVHEPSRERSAMAASFSDAGYWNGMASWTPPSMLEQAGHFSWPGSLQLELPKQESDVRCFANTNDETRYIANTSSGTGAFRQYHQRHIGSFSTHACMACIHIGSAGATGETCCHGFRWRNTCHSPVV</sequence>
<organism evidence="4 5">
    <name type="scientific">Glycine soja</name>
    <name type="common">Wild soybean</name>
    <dbReference type="NCBI Taxonomy" id="3848"/>
    <lineage>
        <taxon>Eukaryota</taxon>
        <taxon>Viridiplantae</taxon>
        <taxon>Streptophyta</taxon>
        <taxon>Embryophyta</taxon>
        <taxon>Tracheophyta</taxon>
        <taxon>Spermatophyta</taxon>
        <taxon>Magnoliopsida</taxon>
        <taxon>eudicotyledons</taxon>
        <taxon>Gunneridae</taxon>
        <taxon>Pentapetalae</taxon>
        <taxon>rosids</taxon>
        <taxon>fabids</taxon>
        <taxon>Fabales</taxon>
        <taxon>Fabaceae</taxon>
        <taxon>Papilionoideae</taxon>
        <taxon>50 kb inversion clade</taxon>
        <taxon>NPAAA clade</taxon>
        <taxon>indigoferoid/millettioid clade</taxon>
        <taxon>Phaseoleae</taxon>
        <taxon>Glycine</taxon>
        <taxon>Glycine subgen. Soja</taxon>
    </lineage>
</organism>
<proteinExistence type="predicted"/>
<dbReference type="PROSITE" id="PS00028">
    <property type="entry name" value="ZINC_FINGER_C2H2_1"/>
    <property type="match status" value="1"/>
</dbReference>
<keyword evidence="1" id="KW-0479">Metal-binding</keyword>
<evidence type="ECO:0000256" key="1">
    <source>
        <dbReference type="PROSITE-ProRule" id="PRU00042"/>
    </source>
</evidence>
<dbReference type="SUPFAM" id="SSF57667">
    <property type="entry name" value="beta-beta-alpha zinc fingers"/>
    <property type="match status" value="1"/>
</dbReference>
<dbReference type="PROSITE" id="PS50157">
    <property type="entry name" value="ZINC_FINGER_C2H2_2"/>
    <property type="match status" value="1"/>
</dbReference>